<protein>
    <recommendedName>
        <fullName evidence="3">EF-hand domain-containing protein</fullName>
    </recommendedName>
</protein>
<dbReference type="InterPro" id="IPR050145">
    <property type="entry name" value="Centrin_CML-like"/>
</dbReference>
<evidence type="ECO:0000259" key="3">
    <source>
        <dbReference type="PROSITE" id="PS50222"/>
    </source>
</evidence>
<dbReference type="RefSeq" id="WP_177134103.1">
    <property type="nucleotide sequence ID" value="NZ_VYGV01000006.1"/>
</dbReference>
<name>A0A7Y8GUN1_9BURK</name>
<dbReference type="CDD" id="cd00051">
    <property type="entry name" value="EFh"/>
    <property type="match status" value="1"/>
</dbReference>
<dbReference type="EMBL" id="VYGV01000006">
    <property type="protein sequence ID" value="NWF44693.1"/>
    <property type="molecule type" value="Genomic_DNA"/>
</dbReference>
<dbReference type="PROSITE" id="PS00018">
    <property type="entry name" value="EF_HAND_1"/>
    <property type="match status" value="3"/>
</dbReference>
<keyword evidence="1" id="KW-0677">Repeat</keyword>
<feature type="domain" description="EF-hand" evidence="3">
    <location>
        <begin position="22"/>
        <end position="57"/>
    </location>
</feature>
<reference evidence="4 5" key="1">
    <citation type="submission" date="2019-09" db="EMBL/GenBank/DDBJ databases">
        <title>Hydrogenophaga aromatica sp. nov., isolated from a para-xylene-degrading enrichment culture.</title>
        <authorList>
            <person name="Tancsics A."/>
            <person name="Banerjee S."/>
        </authorList>
    </citation>
    <scope>NUCLEOTIDE SEQUENCE [LARGE SCALE GENOMIC DNA]</scope>
    <source>
        <strain evidence="4 5">D2P1</strain>
    </source>
</reference>
<dbReference type="SMART" id="SM00054">
    <property type="entry name" value="EFh"/>
    <property type="match status" value="3"/>
</dbReference>
<dbReference type="InterPro" id="IPR002048">
    <property type="entry name" value="EF_hand_dom"/>
</dbReference>
<sequence>MSTTESVGNIASGLLSSISAALSTHLQDKALKKMDTDGNGSASQSEFQAAMEKVSGKLGIDMGEDGAASLFASFDADADGALNAAEVGQAIKNVFMPPENTQAFVQSRGDEARFTELDADGDGSISMAEFGINPAQTGEMSMVSTTTTTTTYVNTAGETASGAEAVAGTDAAQALAAATGASEAAAEPATVTAAADPLQELIGSVDSDGDGQISGAELNTFVAQLSSQLEAASKKYNDVALASASSAKTLDEAA</sequence>
<evidence type="ECO:0000313" key="5">
    <source>
        <dbReference type="Proteomes" id="UP000545507"/>
    </source>
</evidence>
<dbReference type="PROSITE" id="PS50222">
    <property type="entry name" value="EF_HAND_2"/>
    <property type="match status" value="3"/>
</dbReference>
<gene>
    <name evidence="4" type="ORF">F3K02_05415</name>
</gene>
<evidence type="ECO:0000313" key="4">
    <source>
        <dbReference type="EMBL" id="NWF44693.1"/>
    </source>
</evidence>
<comment type="caution">
    <text evidence="4">The sequence shown here is derived from an EMBL/GenBank/DDBJ whole genome shotgun (WGS) entry which is preliminary data.</text>
</comment>
<dbReference type="InterPro" id="IPR018247">
    <property type="entry name" value="EF_Hand_1_Ca_BS"/>
</dbReference>
<dbReference type="Proteomes" id="UP000545507">
    <property type="component" value="Unassembled WGS sequence"/>
</dbReference>
<organism evidence="4 5">
    <name type="scientific">Hydrogenophaga aromaticivorans</name>
    <dbReference type="NCBI Taxonomy" id="2610898"/>
    <lineage>
        <taxon>Bacteria</taxon>
        <taxon>Pseudomonadati</taxon>
        <taxon>Pseudomonadota</taxon>
        <taxon>Betaproteobacteria</taxon>
        <taxon>Burkholderiales</taxon>
        <taxon>Comamonadaceae</taxon>
        <taxon>Hydrogenophaga</taxon>
    </lineage>
</organism>
<proteinExistence type="predicted"/>
<evidence type="ECO:0000256" key="2">
    <source>
        <dbReference type="ARBA" id="ARBA00022837"/>
    </source>
</evidence>
<dbReference type="InterPro" id="IPR011992">
    <property type="entry name" value="EF-hand-dom_pair"/>
</dbReference>
<evidence type="ECO:0000256" key="1">
    <source>
        <dbReference type="ARBA" id="ARBA00022737"/>
    </source>
</evidence>
<accession>A0A7Y8GUN1</accession>
<dbReference type="GO" id="GO:0005509">
    <property type="term" value="F:calcium ion binding"/>
    <property type="evidence" value="ECO:0007669"/>
    <property type="project" value="InterPro"/>
</dbReference>
<dbReference type="Gene3D" id="1.10.238.10">
    <property type="entry name" value="EF-hand"/>
    <property type="match status" value="2"/>
</dbReference>
<dbReference type="SUPFAM" id="SSF47473">
    <property type="entry name" value="EF-hand"/>
    <property type="match status" value="1"/>
</dbReference>
<keyword evidence="2" id="KW-0106">Calcium</keyword>
<dbReference type="AlphaFoldDB" id="A0A7Y8GUN1"/>
<feature type="domain" description="EF-hand" evidence="3">
    <location>
        <begin position="193"/>
        <end position="228"/>
    </location>
</feature>
<dbReference type="PANTHER" id="PTHR23050">
    <property type="entry name" value="CALCIUM BINDING PROTEIN"/>
    <property type="match status" value="1"/>
</dbReference>
<dbReference type="Pfam" id="PF13202">
    <property type="entry name" value="EF-hand_5"/>
    <property type="match status" value="3"/>
</dbReference>
<feature type="domain" description="EF-hand" evidence="3">
    <location>
        <begin position="62"/>
        <end position="97"/>
    </location>
</feature>
<keyword evidence="5" id="KW-1185">Reference proteome</keyword>